<accession>A0AAV1VML0</accession>
<gene>
    <name evidence="1" type="ORF">PM001_LOCUS32681</name>
</gene>
<name>A0AAV1VML0_9STRA</name>
<dbReference type="EMBL" id="CAKLBY020000378">
    <property type="protein sequence ID" value="CAK7947531.1"/>
    <property type="molecule type" value="Genomic_DNA"/>
</dbReference>
<dbReference type="Proteomes" id="UP001162060">
    <property type="component" value="Unassembled WGS sequence"/>
</dbReference>
<evidence type="ECO:0000313" key="1">
    <source>
        <dbReference type="EMBL" id="CAK7947531.1"/>
    </source>
</evidence>
<dbReference type="AlphaFoldDB" id="A0AAV1VML0"/>
<organism evidence="1 2">
    <name type="scientific">Peronospora matthiolae</name>
    <dbReference type="NCBI Taxonomy" id="2874970"/>
    <lineage>
        <taxon>Eukaryota</taxon>
        <taxon>Sar</taxon>
        <taxon>Stramenopiles</taxon>
        <taxon>Oomycota</taxon>
        <taxon>Peronosporomycetes</taxon>
        <taxon>Peronosporales</taxon>
        <taxon>Peronosporaceae</taxon>
        <taxon>Peronospora</taxon>
    </lineage>
</organism>
<reference evidence="1" key="1">
    <citation type="submission" date="2024-01" db="EMBL/GenBank/DDBJ databases">
        <authorList>
            <person name="Webb A."/>
        </authorList>
    </citation>
    <scope>NUCLEOTIDE SEQUENCE</scope>
    <source>
        <strain evidence="1">Pm1</strain>
    </source>
</reference>
<proteinExistence type="predicted"/>
<sequence>MEVGWDALAAFSTTRRRGTTSGSYGAARLTTADRERAMIGHFDLIPRFDRWLIGFATFCLGVCIQRHVEAVKAGSPHRRISAE</sequence>
<comment type="caution">
    <text evidence="1">The sequence shown here is derived from an EMBL/GenBank/DDBJ whole genome shotgun (WGS) entry which is preliminary data.</text>
</comment>
<evidence type="ECO:0000313" key="2">
    <source>
        <dbReference type="Proteomes" id="UP001162060"/>
    </source>
</evidence>
<protein>
    <submittedName>
        <fullName evidence="1">Uncharacterized protein</fullName>
    </submittedName>
</protein>